<dbReference type="EMBL" id="ASHM01028257">
    <property type="protein sequence ID" value="PNX74915.1"/>
    <property type="molecule type" value="Genomic_DNA"/>
</dbReference>
<dbReference type="SUPFAM" id="SSF82649">
    <property type="entry name" value="SufE/NifU"/>
    <property type="match status" value="1"/>
</dbReference>
<feature type="domain" description="NIF system FeS cluster assembly NifU N-terminal" evidence="1">
    <location>
        <begin position="117"/>
        <end position="152"/>
    </location>
</feature>
<reference evidence="2 4" key="2">
    <citation type="journal article" date="2017" name="Front. Plant Sci.">
        <title>Gene Classification and Mining of Molecular Markers Useful in Red Clover (Trifolium pratense) Breeding.</title>
        <authorList>
            <person name="Istvanek J."/>
            <person name="Dluhosova J."/>
            <person name="Dluhos P."/>
            <person name="Patkova L."/>
            <person name="Nedelnik J."/>
            <person name="Repkova J."/>
        </authorList>
    </citation>
    <scope>NUCLEOTIDE SEQUENCE [LARGE SCALE GENOMIC DNA]</scope>
    <source>
        <strain evidence="4">cv. Tatra</strain>
        <tissue evidence="2">Young leaves</tissue>
    </source>
</reference>
<dbReference type="AlphaFoldDB" id="A0A2K3L8Q8"/>
<dbReference type="ExpressionAtlas" id="A0A2K3L8Q8">
    <property type="expression patterns" value="baseline"/>
</dbReference>
<proteinExistence type="predicted"/>
<dbReference type="InterPro" id="IPR002871">
    <property type="entry name" value="NIF_FeS_clus_asmbl_NifU_N"/>
</dbReference>
<dbReference type="Gene3D" id="3.90.1010.10">
    <property type="match status" value="1"/>
</dbReference>
<dbReference type="EMBL" id="ASHM01028443">
    <property type="protein sequence ID" value="PNX75041.1"/>
    <property type="molecule type" value="Genomic_DNA"/>
</dbReference>
<dbReference type="GO" id="GO:0051536">
    <property type="term" value="F:iron-sulfur cluster binding"/>
    <property type="evidence" value="ECO:0007669"/>
    <property type="project" value="InterPro"/>
</dbReference>
<comment type="caution">
    <text evidence="2">The sequence shown here is derived from an EMBL/GenBank/DDBJ whole genome shotgun (WGS) entry which is preliminary data.</text>
</comment>
<organism evidence="2 4">
    <name type="scientific">Trifolium pratense</name>
    <name type="common">Red clover</name>
    <dbReference type="NCBI Taxonomy" id="57577"/>
    <lineage>
        <taxon>Eukaryota</taxon>
        <taxon>Viridiplantae</taxon>
        <taxon>Streptophyta</taxon>
        <taxon>Embryophyta</taxon>
        <taxon>Tracheophyta</taxon>
        <taxon>Spermatophyta</taxon>
        <taxon>Magnoliopsida</taxon>
        <taxon>eudicotyledons</taxon>
        <taxon>Gunneridae</taxon>
        <taxon>Pentapetalae</taxon>
        <taxon>rosids</taxon>
        <taxon>fabids</taxon>
        <taxon>Fabales</taxon>
        <taxon>Fabaceae</taxon>
        <taxon>Papilionoideae</taxon>
        <taxon>50 kb inversion clade</taxon>
        <taxon>NPAAA clade</taxon>
        <taxon>Hologalegina</taxon>
        <taxon>IRL clade</taxon>
        <taxon>Trifolieae</taxon>
        <taxon>Trifolium</taxon>
    </lineage>
</organism>
<evidence type="ECO:0000313" key="3">
    <source>
        <dbReference type="EMBL" id="PNX75041.1"/>
    </source>
</evidence>
<evidence type="ECO:0000313" key="4">
    <source>
        <dbReference type="Proteomes" id="UP000236291"/>
    </source>
</evidence>
<accession>A0A2K3L8Q8</accession>
<gene>
    <name evidence="2" type="ORF">L195_g030844</name>
    <name evidence="3" type="ORF">L195_g030972</name>
</gene>
<reference evidence="2 4" key="1">
    <citation type="journal article" date="2014" name="Am. J. Bot.">
        <title>Genome assembly and annotation for red clover (Trifolium pratense; Fabaceae).</title>
        <authorList>
            <person name="Istvanek J."/>
            <person name="Jaros M."/>
            <person name="Krenek A."/>
            <person name="Repkova J."/>
        </authorList>
    </citation>
    <scope>NUCLEOTIDE SEQUENCE [LARGE SCALE GENOMIC DNA]</scope>
    <source>
        <strain evidence="4">cv. Tatra</strain>
        <tissue evidence="2">Young leaves</tissue>
    </source>
</reference>
<evidence type="ECO:0000313" key="2">
    <source>
        <dbReference type="EMBL" id="PNX74915.1"/>
    </source>
</evidence>
<protein>
    <submittedName>
        <fullName evidence="2">Iron-sulfur cluster assembly protein 1-like</fullName>
    </submittedName>
</protein>
<feature type="non-terminal residue" evidence="2">
    <location>
        <position position="1"/>
    </location>
</feature>
<evidence type="ECO:0000259" key="1">
    <source>
        <dbReference type="Pfam" id="PF01592"/>
    </source>
</evidence>
<dbReference type="STRING" id="57577.A0A2K3L8Q8"/>
<dbReference type="GO" id="GO:0005506">
    <property type="term" value="F:iron ion binding"/>
    <property type="evidence" value="ECO:0007669"/>
    <property type="project" value="InterPro"/>
</dbReference>
<name>A0A2K3L8Q8_TRIPR</name>
<sequence>LDLNKGTVLVIKVLAAKQLLLLLTSIGPKTFFQIPLAVVNIFKDMFVYMGMYNEDVGKQVSAHFDISRNNSKVYAFGSINNLATVVVAKIEGTTYELVKFDANATNNLVPIEFYYCHEIAKHLSLPPVKLHCSMLAEDAIKAAVKDYLAKRGSATAAGTGEKSATA</sequence>
<dbReference type="PANTHER" id="PTHR10093">
    <property type="entry name" value="IRON-SULFUR CLUSTER ASSEMBLY ENZYME NIFU HOMOLOG"/>
    <property type="match status" value="1"/>
</dbReference>
<dbReference type="Pfam" id="PF01592">
    <property type="entry name" value="NifU_N"/>
    <property type="match status" value="1"/>
</dbReference>
<dbReference type="Proteomes" id="UP000236291">
    <property type="component" value="Unassembled WGS sequence"/>
</dbReference>
<dbReference type="GO" id="GO:0016226">
    <property type="term" value="P:iron-sulfur cluster assembly"/>
    <property type="evidence" value="ECO:0007669"/>
    <property type="project" value="InterPro"/>
</dbReference>